<evidence type="ECO:0000313" key="3">
    <source>
        <dbReference type="Proteomes" id="UP000238348"/>
    </source>
</evidence>
<name>A0A2L0F0Q0_SORCE</name>
<accession>A0A2L0F0Q0</accession>
<evidence type="ECO:0000256" key="1">
    <source>
        <dbReference type="SAM" id="MobiDB-lite"/>
    </source>
</evidence>
<feature type="region of interest" description="Disordered" evidence="1">
    <location>
        <begin position="1"/>
        <end position="46"/>
    </location>
</feature>
<dbReference type="RefSeq" id="WP_159397524.1">
    <property type="nucleotide sequence ID" value="NZ_CP012673.1"/>
</dbReference>
<dbReference type="Gene3D" id="1.20.1260.10">
    <property type="match status" value="1"/>
</dbReference>
<dbReference type="InterPro" id="IPR012347">
    <property type="entry name" value="Ferritin-like"/>
</dbReference>
<gene>
    <name evidence="2" type="ORF">SOCE26_066150</name>
</gene>
<protein>
    <recommendedName>
        <fullName evidence="4">DUF2383 domain-containing protein</fullName>
    </recommendedName>
</protein>
<dbReference type="SUPFAM" id="SSF47240">
    <property type="entry name" value="Ferritin-like"/>
    <property type="match status" value="1"/>
</dbReference>
<dbReference type="CDD" id="cd00657">
    <property type="entry name" value="Ferritin_like"/>
    <property type="match status" value="1"/>
</dbReference>
<evidence type="ECO:0000313" key="2">
    <source>
        <dbReference type="EMBL" id="AUX45134.1"/>
    </source>
</evidence>
<organism evidence="2 3">
    <name type="scientific">Sorangium cellulosum</name>
    <name type="common">Polyangium cellulosum</name>
    <dbReference type="NCBI Taxonomy" id="56"/>
    <lineage>
        <taxon>Bacteria</taxon>
        <taxon>Pseudomonadati</taxon>
        <taxon>Myxococcota</taxon>
        <taxon>Polyangia</taxon>
        <taxon>Polyangiales</taxon>
        <taxon>Polyangiaceae</taxon>
        <taxon>Sorangium</taxon>
    </lineage>
</organism>
<dbReference type="EMBL" id="CP012673">
    <property type="protein sequence ID" value="AUX45134.1"/>
    <property type="molecule type" value="Genomic_DNA"/>
</dbReference>
<sequence length="197" mass="21519">MAKTSSREAQKDPNKAGAAGQEELDAAGAMEQQGSPGEQAEAGAAGGPALEPLTALLLLDMAAVEAYAVALRACRAPDIKKQLDSFRQDHERHVRDLSRALGVEPPGQPDERGVSILRYTELSAREDRTALVAMRGNEELTNDAYASALAGELPEELRQLVEANWQDERRHIRWITEEIRTRGWELPELPSTLAEVA</sequence>
<dbReference type="Proteomes" id="UP000238348">
    <property type="component" value="Chromosome"/>
</dbReference>
<proteinExistence type="predicted"/>
<feature type="compositionally biased region" description="Low complexity" evidence="1">
    <location>
        <begin position="32"/>
        <end position="46"/>
    </location>
</feature>
<evidence type="ECO:0008006" key="4">
    <source>
        <dbReference type="Google" id="ProtNLM"/>
    </source>
</evidence>
<dbReference type="InterPro" id="IPR009078">
    <property type="entry name" value="Ferritin-like_SF"/>
</dbReference>
<dbReference type="OrthoDB" id="5509091at2"/>
<reference evidence="2 3" key="1">
    <citation type="submission" date="2015-09" db="EMBL/GenBank/DDBJ databases">
        <title>Sorangium comparison.</title>
        <authorList>
            <person name="Zaburannyi N."/>
            <person name="Bunk B."/>
            <person name="Overmann J."/>
            <person name="Mueller R."/>
        </authorList>
    </citation>
    <scope>NUCLEOTIDE SEQUENCE [LARGE SCALE GENOMIC DNA]</scope>
    <source>
        <strain evidence="2 3">So ce26</strain>
    </source>
</reference>
<feature type="compositionally biased region" description="Basic and acidic residues" evidence="1">
    <location>
        <begin position="1"/>
        <end position="14"/>
    </location>
</feature>
<dbReference type="AlphaFoldDB" id="A0A2L0F0Q0"/>